<evidence type="ECO:0000256" key="1">
    <source>
        <dbReference type="PROSITE-ProRule" id="PRU00409"/>
    </source>
</evidence>
<dbReference type="GO" id="GO:0046872">
    <property type="term" value="F:metal ion binding"/>
    <property type="evidence" value="ECO:0007669"/>
    <property type="project" value="InterPro"/>
</dbReference>
<feature type="domain" description="ATP-grasp" evidence="3">
    <location>
        <begin position="128"/>
        <end position="313"/>
    </location>
</feature>
<comment type="caution">
    <text evidence="4">The sequence shown here is derived from an EMBL/GenBank/DDBJ whole genome shotgun (WGS) entry which is preliminary data.</text>
</comment>
<dbReference type="PROSITE" id="PS50975">
    <property type="entry name" value="ATP_GRASP"/>
    <property type="match status" value="1"/>
</dbReference>
<gene>
    <name evidence="4" type="ORF">NUM_38010</name>
</gene>
<dbReference type="Gene3D" id="3.30.1490.20">
    <property type="entry name" value="ATP-grasp fold, A domain"/>
    <property type="match status" value="1"/>
</dbReference>
<dbReference type="InterPro" id="IPR013815">
    <property type="entry name" value="ATP_grasp_subdomain_1"/>
</dbReference>
<dbReference type="RefSeq" id="WP_207126262.1">
    <property type="nucleotide sequence ID" value="NZ_BOPO01000073.1"/>
</dbReference>
<keyword evidence="1" id="KW-0067">ATP-binding</keyword>
<name>A0A8J4AG26_9ACTN</name>
<dbReference type="Proteomes" id="UP000614996">
    <property type="component" value="Unassembled WGS sequence"/>
</dbReference>
<keyword evidence="5" id="KW-1185">Reference proteome</keyword>
<proteinExistence type="predicted"/>
<sequence>MLDQDVPAVVLKLDRNVFHHGGLGVIRSLGRAGVEVYAVCEDPLTPAARSRYLRGRLRWLPDPDQPYRVLAALARVAERIGRRSVLIPTDDAGAILLAEHGSVLRRWFSFPAQPAALPRRLAGKASLAALGRDLGLPTVDSVETDDPVLAREFAERVGYPVVAKLAAPWRRTGGLRSTTVVWDAAALAAAYAAGVPLLLQEYLPGSDWFFHGYCDADSVCRPAFTGRKHRSYPPHAGLTSLGECVPEPVLAGEMAALLSRLGYRGILDCDLRRDARDGRFRLLDFNPRIGAQFRLFRTAAGVDVARAAHLDLTGRPVPESGQVAGRRFVVENYDTLAALGYLRRGELGVRAWLGSLRGIDETAWFAADDLAPFGLMCLRTGWRAAHRPFARRRPTGSVLPPRPARSGPRTAPRRPARSAPPIPIEAGGTG</sequence>
<dbReference type="EMBL" id="BOPO01000073">
    <property type="protein sequence ID" value="GIL28547.1"/>
    <property type="molecule type" value="Genomic_DNA"/>
</dbReference>
<dbReference type="SUPFAM" id="SSF56059">
    <property type="entry name" value="Glutathione synthetase ATP-binding domain-like"/>
    <property type="match status" value="1"/>
</dbReference>
<organism evidence="4 5">
    <name type="scientific">Actinocatenispora comari</name>
    <dbReference type="NCBI Taxonomy" id="2807577"/>
    <lineage>
        <taxon>Bacteria</taxon>
        <taxon>Bacillati</taxon>
        <taxon>Actinomycetota</taxon>
        <taxon>Actinomycetes</taxon>
        <taxon>Micromonosporales</taxon>
        <taxon>Micromonosporaceae</taxon>
        <taxon>Actinocatenispora</taxon>
    </lineage>
</organism>
<reference evidence="5" key="1">
    <citation type="journal article" date="2021" name="Int. J. Syst. Evol. Microbiol.">
        <title>Actinocatenispora comari sp. nov., an endophytic actinomycete isolated from aerial parts of Comarum salesowianum.</title>
        <authorList>
            <person name="Oyunbileg N."/>
            <person name="Iizaka Y."/>
            <person name="Hamada M."/>
            <person name="Davaapurev B.O."/>
            <person name="Fukumoto A."/>
            <person name="Tsetseg B."/>
            <person name="Kato F."/>
            <person name="Tamura T."/>
            <person name="Batkhuu J."/>
            <person name="Anzai Y."/>
        </authorList>
    </citation>
    <scope>NUCLEOTIDE SEQUENCE [LARGE SCALE GENOMIC DNA]</scope>
    <source>
        <strain evidence="5">NUM-2625</strain>
    </source>
</reference>
<dbReference type="Gene3D" id="3.30.470.20">
    <property type="entry name" value="ATP-grasp fold, B domain"/>
    <property type="match status" value="1"/>
</dbReference>
<dbReference type="GO" id="GO:0005524">
    <property type="term" value="F:ATP binding"/>
    <property type="evidence" value="ECO:0007669"/>
    <property type="project" value="UniProtKB-UniRule"/>
</dbReference>
<evidence type="ECO:0000259" key="3">
    <source>
        <dbReference type="PROSITE" id="PS50975"/>
    </source>
</evidence>
<evidence type="ECO:0000313" key="4">
    <source>
        <dbReference type="EMBL" id="GIL28547.1"/>
    </source>
</evidence>
<feature type="region of interest" description="Disordered" evidence="2">
    <location>
        <begin position="392"/>
        <end position="430"/>
    </location>
</feature>
<protein>
    <submittedName>
        <fullName evidence="4">ATP-grasp domain-containing protein</fullName>
    </submittedName>
</protein>
<dbReference type="AlphaFoldDB" id="A0A8J4AG26"/>
<dbReference type="InterPro" id="IPR011761">
    <property type="entry name" value="ATP-grasp"/>
</dbReference>
<evidence type="ECO:0000313" key="5">
    <source>
        <dbReference type="Proteomes" id="UP000614996"/>
    </source>
</evidence>
<evidence type="ECO:0000256" key="2">
    <source>
        <dbReference type="SAM" id="MobiDB-lite"/>
    </source>
</evidence>
<accession>A0A8J4AG26</accession>
<keyword evidence="1" id="KW-0547">Nucleotide-binding</keyword>